<dbReference type="OrthoDB" id="417697at2759"/>
<name>A0A316YL73_9BASI</name>
<dbReference type="InterPro" id="IPR025255">
    <property type="entry name" value="DUF4202"/>
</dbReference>
<dbReference type="Proteomes" id="UP000245768">
    <property type="component" value="Unassembled WGS sequence"/>
</dbReference>
<dbReference type="InParanoid" id="A0A316YL73"/>
<protein>
    <recommendedName>
        <fullName evidence="3">DUF4202 domain-containing protein</fullName>
    </recommendedName>
</protein>
<accession>A0A316YL73</accession>
<dbReference type="GeneID" id="37044337"/>
<dbReference type="STRING" id="215250.A0A316YL73"/>
<organism evidence="1 2">
    <name type="scientific">Acaromyces ingoldii</name>
    <dbReference type="NCBI Taxonomy" id="215250"/>
    <lineage>
        <taxon>Eukaryota</taxon>
        <taxon>Fungi</taxon>
        <taxon>Dikarya</taxon>
        <taxon>Basidiomycota</taxon>
        <taxon>Ustilaginomycotina</taxon>
        <taxon>Exobasidiomycetes</taxon>
        <taxon>Exobasidiales</taxon>
        <taxon>Cryptobasidiaceae</taxon>
        <taxon>Acaromyces</taxon>
    </lineage>
</organism>
<dbReference type="AlphaFoldDB" id="A0A316YL73"/>
<proteinExistence type="predicted"/>
<evidence type="ECO:0000313" key="2">
    <source>
        <dbReference type="Proteomes" id="UP000245768"/>
    </source>
</evidence>
<dbReference type="RefSeq" id="XP_025375673.1">
    <property type="nucleotide sequence ID" value="XM_025522421.1"/>
</dbReference>
<dbReference type="PANTHER" id="PTHR41729">
    <property type="entry name" value="GLUTAMYL-TRNA SYNTHETASE"/>
    <property type="match status" value="1"/>
</dbReference>
<sequence length="196" mass="21638">MAYADAVESWAMRLISMHSGQEDELLACIPSSSGREAKLELVRLGARCQHLERFLTPRSSYPEGKAGYLRWRRDLYGIQADRAKELLVQAGVAAEEAECVRRWVSKTDLKPGKAEGDRGTQLLEDAAVVVFLEDQLGHFAGKHPGYTREKFVDILRKTWRKLSPLGKEAAAGLDMGEDLSPLIAEATKGQAGEPEA</sequence>
<dbReference type="EMBL" id="KZ819638">
    <property type="protein sequence ID" value="PWN88475.1"/>
    <property type="molecule type" value="Genomic_DNA"/>
</dbReference>
<evidence type="ECO:0000313" key="1">
    <source>
        <dbReference type="EMBL" id="PWN88475.1"/>
    </source>
</evidence>
<evidence type="ECO:0008006" key="3">
    <source>
        <dbReference type="Google" id="ProtNLM"/>
    </source>
</evidence>
<dbReference type="PANTHER" id="PTHR41729:SF1">
    <property type="entry name" value="GLUTAMYL-TRNA SYNTHETASE"/>
    <property type="match status" value="1"/>
</dbReference>
<gene>
    <name evidence="1" type="ORF">FA10DRAFT_268668</name>
</gene>
<keyword evidence="2" id="KW-1185">Reference proteome</keyword>
<dbReference type="Pfam" id="PF13875">
    <property type="entry name" value="DUF4202"/>
    <property type="match status" value="1"/>
</dbReference>
<reference evidence="1 2" key="1">
    <citation type="journal article" date="2018" name="Mol. Biol. Evol.">
        <title>Broad Genomic Sampling Reveals a Smut Pathogenic Ancestry of the Fungal Clade Ustilaginomycotina.</title>
        <authorList>
            <person name="Kijpornyongpan T."/>
            <person name="Mondo S.J."/>
            <person name="Barry K."/>
            <person name="Sandor L."/>
            <person name="Lee J."/>
            <person name="Lipzen A."/>
            <person name="Pangilinan J."/>
            <person name="LaButti K."/>
            <person name="Hainaut M."/>
            <person name="Henrissat B."/>
            <person name="Grigoriev I.V."/>
            <person name="Spatafora J.W."/>
            <person name="Aime M.C."/>
        </authorList>
    </citation>
    <scope>NUCLEOTIDE SEQUENCE [LARGE SCALE GENOMIC DNA]</scope>
    <source>
        <strain evidence="1 2">MCA 4198</strain>
    </source>
</reference>